<dbReference type="GO" id="GO:0016020">
    <property type="term" value="C:membrane"/>
    <property type="evidence" value="ECO:0007669"/>
    <property type="project" value="InterPro"/>
</dbReference>
<name>A0AAV1YVM7_9ARAC</name>
<feature type="chain" id="PRO_5043931716" description="Platelet-derived growth factor (PDGF) family profile domain-containing protein" evidence="3">
    <location>
        <begin position="24"/>
        <end position="408"/>
    </location>
</feature>
<evidence type="ECO:0000256" key="2">
    <source>
        <dbReference type="SAM" id="MobiDB-lite"/>
    </source>
</evidence>
<dbReference type="Gene3D" id="2.10.90.10">
    <property type="entry name" value="Cystine-knot cytokines"/>
    <property type="match status" value="1"/>
</dbReference>
<evidence type="ECO:0000256" key="3">
    <source>
        <dbReference type="SAM" id="SignalP"/>
    </source>
</evidence>
<feature type="domain" description="Platelet-derived growth factor (PDGF) family profile" evidence="4">
    <location>
        <begin position="188"/>
        <end position="287"/>
    </location>
</feature>
<keyword evidence="6" id="KW-1185">Reference proteome</keyword>
<dbReference type="InterPro" id="IPR000072">
    <property type="entry name" value="PDGF/VEGF_dom"/>
</dbReference>
<feature type="signal peptide" evidence="3">
    <location>
        <begin position="1"/>
        <end position="23"/>
    </location>
</feature>
<gene>
    <name evidence="5" type="ORF">LARSCL_LOCUS1324</name>
</gene>
<dbReference type="InterPro" id="IPR029034">
    <property type="entry name" value="Cystine-knot_cytokine"/>
</dbReference>
<dbReference type="PANTHER" id="PTHR21719:SF1">
    <property type="entry name" value="FI06402P-RELATED"/>
    <property type="match status" value="1"/>
</dbReference>
<evidence type="ECO:0000313" key="5">
    <source>
        <dbReference type="EMBL" id="CAL1263012.1"/>
    </source>
</evidence>
<dbReference type="Pfam" id="PF00341">
    <property type="entry name" value="PDGF"/>
    <property type="match status" value="1"/>
</dbReference>
<evidence type="ECO:0000256" key="1">
    <source>
        <dbReference type="RuleBase" id="RU003818"/>
    </source>
</evidence>
<keyword evidence="1" id="KW-0339">Growth factor</keyword>
<proteinExistence type="inferred from homology"/>
<reference evidence="5 6" key="1">
    <citation type="submission" date="2024-04" db="EMBL/GenBank/DDBJ databases">
        <authorList>
            <person name="Rising A."/>
            <person name="Reimegard J."/>
            <person name="Sonavane S."/>
            <person name="Akerstrom W."/>
            <person name="Nylinder S."/>
            <person name="Hedman E."/>
            <person name="Kallberg Y."/>
        </authorList>
    </citation>
    <scope>NUCLEOTIDE SEQUENCE [LARGE SCALE GENOMIC DNA]</scope>
</reference>
<sequence>MEWCRMFALRIFVFSVLLGCGLSFVMPDITQDSSKLMSKRDQKRMELLKSLAEYSKEISQVNATVQNMTKPDLPQLPFPELTELRTRKTETSLERSSLPILEKSSNPSLERSSLPSLEKSSIPSQERSFLPDEKNIHSYEDFYRVMYGTQEGINMLRKQFGPTGLERARSKYNVDRGLSDMKLFNTHFLKVRVDGKCRDPKPQVIRIKDYHPDPSKEYIPRCTILHRCGDFSGCCDTAAFHCVPRAFQEVSLPFYSTKIGKNGKISGGVEILLFENHTACECQPINDLPRLQEGHNNLQDGEEDLPSKSKCRECPVPFTKRVYIDGRCGCDCFDRQKPCLRIKRGRAPLSEIERRCVLANQCHIPDCEYGLFNTESGYCPRRHDEDQRINRRPNQLHHNHRWLHIERD</sequence>
<dbReference type="SUPFAM" id="SSF57501">
    <property type="entry name" value="Cystine-knot cytokines"/>
    <property type="match status" value="1"/>
</dbReference>
<comment type="similarity">
    <text evidence="1">Belongs to the PDGF/VEGF growth factor family.</text>
</comment>
<dbReference type="GO" id="GO:0008083">
    <property type="term" value="F:growth factor activity"/>
    <property type="evidence" value="ECO:0007669"/>
    <property type="project" value="UniProtKB-KW"/>
</dbReference>
<comment type="caution">
    <text evidence="5">The sequence shown here is derived from an EMBL/GenBank/DDBJ whole genome shotgun (WGS) entry which is preliminary data.</text>
</comment>
<keyword evidence="3" id="KW-0732">Signal</keyword>
<protein>
    <recommendedName>
        <fullName evidence="4">Platelet-derived growth factor (PDGF) family profile domain-containing protein</fullName>
    </recommendedName>
</protein>
<dbReference type="GO" id="GO:0035099">
    <property type="term" value="P:hemocyte migration"/>
    <property type="evidence" value="ECO:0007669"/>
    <property type="project" value="TreeGrafter"/>
</dbReference>
<organism evidence="5 6">
    <name type="scientific">Larinioides sclopetarius</name>
    <dbReference type="NCBI Taxonomy" id="280406"/>
    <lineage>
        <taxon>Eukaryota</taxon>
        <taxon>Metazoa</taxon>
        <taxon>Ecdysozoa</taxon>
        <taxon>Arthropoda</taxon>
        <taxon>Chelicerata</taxon>
        <taxon>Arachnida</taxon>
        <taxon>Araneae</taxon>
        <taxon>Araneomorphae</taxon>
        <taxon>Entelegynae</taxon>
        <taxon>Araneoidea</taxon>
        <taxon>Araneidae</taxon>
        <taxon>Larinioides</taxon>
    </lineage>
</organism>
<feature type="compositionally biased region" description="Basic and acidic residues" evidence="2">
    <location>
        <begin position="82"/>
        <end position="93"/>
    </location>
</feature>
<feature type="region of interest" description="Disordered" evidence="2">
    <location>
        <begin position="69"/>
        <end position="127"/>
    </location>
</feature>
<dbReference type="Proteomes" id="UP001497382">
    <property type="component" value="Unassembled WGS sequence"/>
</dbReference>
<evidence type="ECO:0000313" key="6">
    <source>
        <dbReference type="Proteomes" id="UP001497382"/>
    </source>
</evidence>
<dbReference type="SMART" id="SM00141">
    <property type="entry name" value="PDGF"/>
    <property type="match status" value="1"/>
</dbReference>
<dbReference type="PANTHER" id="PTHR21719">
    <property type="entry name" value="FI06402P-RELATED"/>
    <property type="match status" value="1"/>
</dbReference>
<dbReference type="AlphaFoldDB" id="A0AAV1YVM7"/>
<evidence type="ECO:0000259" key="4">
    <source>
        <dbReference type="PROSITE" id="PS50278"/>
    </source>
</evidence>
<dbReference type="EMBL" id="CAXIEN010000007">
    <property type="protein sequence ID" value="CAL1263012.1"/>
    <property type="molecule type" value="Genomic_DNA"/>
</dbReference>
<feature type="compositionally biased region" description="Low complexity" evidence="2">
    <location>
        <begin position="94"/>
        <end position="124"/>
    </location>
</feature>
<dbReference type="PROSITE" id="PS50278">
    <property type="entry name" value="PDGF_2"/>
    <property type="match status" value="1"/>
</dbReference>
<accession>A0AAV1YVM7</accession>